<proteinExistence type="predicted"/>
<name>X0SG62_9ZZZZ</name>
<gene>
    <name evidence="1" type="ORF">S01H1_06284</name>
</gene>
<sequence>MSEEEEKEIIEKYEEYHISMNDEMRREIMEKLIKLNNKALLLIIDKVIQIKKRSKKNE</sequence>
<protein>
    <submittedName>
        <fullName evidence="1">Uncharacterized protein</fullName>
    </submittedName>
</protein>
<accession>X0SG62</accession>
<dbReference type="AlphaFoldDB" id="X0SG62"/>
<evidence type="ECO:0000313" key="1">
    <source>
        <dbReference type="EMBL" id="GAF79989.1"/>
    </source>
</evidence>
<comment type="caution">
    <text evidence="1">The sequence shown here is derived from an EMBL/GenBank/DDBJ whole genome shotgun (WGS) entry which is preliminary data.</text>
</comment>
<organism evidence="1">
    <name type="scientific">marine sediment metagenome</name>
    <dbReference type="NCBI Taxonomy" id="412755"/>
    <lineage>
        <taxon>unclassified sequences</taxon>
        <taxon>metagenomes</taxon>
        <taxon>ecological metagenomes</taxon>
    </lineage>
</organism>
<reference evidence="1" key="1">
    <citation type="journal article" date="2014" name="Front. Microbiol.">
        <title>High frequency of phylogenetically diverse reductive dehalogenase-homologous genes in deep subseafloor sedimentary metagenomes.</title>
        <authorList>
            <person name="Kawai M."/>
            <person name="Futagami T."/>
            <person name="Toyoda A."/>
            <person name="Takaki Y."/>
            <person name="Nishi S."/>
            <person name="Hori S."/>
            <person name="Arai W."/>
            <person name="Tsubouchi T."/>
            <person name="Morono Y."/>
            <person name="Uchiyama I."/>
            <person name="Ito T."/>
            <person name="Fujiyama A."/>
            <person name="Inagaki F."/>
            <person name="Takami H."/>
        </authorList>
    </citation>
    <scope>NUCLEOTIDE SEQUENCE</scope>
    <source>
        <strain evidence="1">Expedition CK06-06</strain>
    </source>
</reference>
<dbReference type="EMBL" id="BARS01003254">
    <property type="protein sequence ID" value="GAF79989.1"/>
    <property type="molecule type" value="Genomic_DNA"/>
</dbReference>